<sequence>MASISLYQVLLFQAAEFGFDGTDSRSAQPPLKRPIDIRRSIWLTVGEILLSREI</sequence>
<dbReference type="HOGENOM" id="CLU_3050554_0_0_1"/>
<reference evidence="1 2" key="1">
    <citation type="submission" date="2014-04" db="EMBL/GenBank/DDBJ databases">
        <authorList>
            <consortium name="DOE Joint Genome Institute"/>
            <person name="Kuo A."/>
            <person name="Gay G."/>
            <person name="Dore J."/>
            <person name="Kohler A."/>
            <person name="Nagy L.G."/>
            <person name="Floudas D."/>
            <person name="Copeland A."/>
            <person name="Barry K.W."/>
            <person name="Cichocki N."/>
            <person name="Veneault-Fourrey C."/>
            <person name="LaButti K."/>
            <person name="Lindquist E.A."/>
            <person name="Lipzen A."/>
            <person name="Lundell T."/>
            <person name="Morin E."/>
            <person name="Murat C."/>
            <person name="Sun H."/>
            <person name="Tunlid A."/>
            <person name="Henrissat B."/>
            <person name="Grigoriev I.V."/>
            <person name="Hibbett D.S."/>
            <person name="Martin F."/>
            <person name="Nordberg H.P."/>
            <person name="Cantor M.N."/>
            <person name="Hua S.X."/>
        </authorList>
    </citation>
    <scope>NUCLEOTIDE SEQUENCE [LARGE SCALE GENOMIC DNA]</scope>
    <source>
        <strain evidence="2">h7</strain>
    </source>
</reference>
<evidence type="ECO:0000313" key="1">
    <source>
        <dbReference type="EMBL" id="KIM37612.1"/>
    </source>
</evidence>
<organism evidence="1 2">
    <name type="scientific">Hebeloma cylindrosporum</name>
    <dbReference type="NCBI Taxonomy" id="76867"/>
    <lineage>
        <taxon>Eukaryota</taxon>
        <taxon>Fungi</taxon>
        <taxon>Dikarya</taxon>
        <taxon>Basidiomycota</taxon>
        <taxon>Agaricomycotina</taxon>
        <taxon>Agaricomycetes</taxon>
        <taxon>Agaricomycetidae</taxon>
        <taxon>Agaricales</taxon>
        <taxon>Agaricineae</taxon>
        <taxon>Hymenogastraceae</taxon>
        <taxon>Hebeloma</taxon>
    </lineage>
</organism>
<gene>
    <name evidence="1" type="ORF">M413DRAFT_448406</name>
</gene>
<protein>
    <submittedName>
        <fullName evidence="1">Uncharacterized protein</fullName>
    </submittedName>
</protein>
<reference evidence="2" key="2">
    <citation type="submission" date="2015-01" db="EMBL/GenBank/DDBJ databases">
        <title>Evolutionary Origins and Diversification of the Mycorrhizal Mutualists.</title>
        <authorList>
            <consortium name="DOE Joint Genome Institute"/>
            <consortium name="Mycorrhizal Genomics Consortium"/>
            <person name="Kohler A."/>
            <person name="Kuo A."/>
            <person name="Nagy L.G."/>
            <person name="Floudas D."/>
            <person name="Copeland A."/>
            <person name="Barry K.W."/>
            <person name="Cichocki N."/>
            <person name="Veneault-Fourrey C."/>
            <person name="LaButti K."/>
            <person name="Lindquist E.A."/>
            <person name="Lipzen A."/>
            <person name="Lundell T."/>
            <person name="Morin E."/>
            <person name="Murat C."/>
            <person name="Riley R."/>
            <person name="Ohm R."/>
            <person name="Sun H."/>
            <person name="Tunlid A."/>
            <person name="Henrissat B."/>
            <person name="Grigoriev I.V."/>
            <person name="Hibbett D.S."/>
            <person name="Martin F."/>
        </authorList>
    </citation>
    <scope>NUCLEOTIDE SEQUENCE [LARGE SCALE GENOMIC DNA]</scope>
    <source>
        <strain evidence="2">h7</strain>
    </source>
</reference>
<proteinExistence type="predicted"/>
<dbReference type="EMBL" id="KN831796">
    <property type="protein sequence ID" value="KIM37612.1"/>
    <property type="molecule type" value="Genomic_DNA"/>
</dbReference>
<evidence type="ECO:0000313" key="2">
    <source>
        <dbReference type="Proteomes" id="UP000053424"/>
    </source>
</evidence>
<dbReference type="AlphaFoldDB" id="A0A0C2Y9C1"/>
<keyword evidence="2" id="KW-1185">Reference proteome</keyword>
<dbReference type="Proteomes" id="UP000053424">
    <property type="component" value="Unassembled WGS sequence"/>
</dbReference>
<accession>A0A0C2Y9C1</accession>
<name>A0A0C2Y9C1_HEBCY</name>